<dbReference type="RefSeq" id="WP_117299835.1">
    <property type="nucleotide sequence ID" value="NZ_QVQT02000003.1"/>
</dbReference>
<dbReference type="Proteomes" id="UP000264702">
    <property type="component" value="Unassembled WGS sequence"/>
</dbReference>
<comment type="caution">
    <text evidence="2">The sequence shown here is derived from an EMBL/GenBank/DDBJ whole genome shotgun (WGS) entry which is preliminary data.</text>
</comment>
<dbReference type="OrthoDB" id="9800974at2"/>
<gene>
    <name evidence="2" type="ORF">D0Y96_10780</name>
</gene>
<proteinExistence type="predicted"/>
<reference evidence="2 3" key="1">
    <citation type="submission" date="2018-08" db="EMBL/GenBank/DDBJ databases">
        <title>Acidipila sp. 4G-K13, an acidobacterium isolated from forest soil.</title>
        <authorList>
            <person name="Gao Z.-H."/>
            <person name="Qiu L.-H."/>
        </authorList>
    </citation>
    <scope>NUCLEOTIDE SEQUENCE [LARGE SCALE GENOMIC DNA]</scope>
    <source>
        <strain evidence="2 3">4G-K13</strain>
    </source>
</reference>
<evidence type="ECO:0000313" key="3">
    <source>
        <dbReference type="Proteomes" id="UP000264702"/>
    </source>
</evidence>
<keyword evidence="3" id="KW-1185">Reference proteome</keyword>
<dbReference type="Pfam" id="PF18120">
    <property type="entry name" value="DUF5597"/>
    <property type="match status" value="1"/>
</dbReference>
<dbReference type="AlphaFoldDB" id="A0A372IQR9"/>
<dbReference type="SUPFAM" id="SSF51445">
    <property type="entry name" value="(Trans)glycosidases"/>
    <property type="match status" value="1"/>
</dbReference>
<accession>A0A372IQR9</accession>
<dbReference type="InterPro" id="IPR017853">
    <property type="entry name" value="GH"/>
</dbReference>
<sequence length="564" mass="62337">MTAAVLAISASGFALQAPPQAPSRASMTAHPIPRLVQQDGRYALMVDEAPYLMLGAQSNNSSDWPATLPEVWSAIEYLHANTLEIPIYWEQFEPKPGQFDDSEVDLLLAQARQRHMHLVLLWFGTWKNGSQHYMPEWMKLDPTRYFHVMNKEGESIDSPSPFAAASLDEDRKAFAALMKHLNQVDSERTVLMVQVENETGTWGSPRDYSPEANKLFEGAVPPEVLKAMGRTSVTPGANWEAVFGPEAEVYFHAWAIARYVGQVAAAGKAVYPLPMYVNASLHDPLTPEVPVKYESGGPTDNVIPIWKAEAPAIDIEAPDIYLPGTSQYLKTLEVYHRPDNALFVPETFGAPRAARFFFAALGLQAIGYSPFGLDYTRTRPAIPGEPDSKNAFLDPTAQNYRLIGPMMREVALLNFEGKLQATAVPDDESSQVLHFGDWDAVVSYQFRRRPVENAGQTHNTSGRALVAQLGANEFLVTGIDCTVDFRPAGTPEQQKAGGIVFGTGQATSARIDGKWIHRQFLRVEEGNYVNGAFKFDRILNGDQTDYGLPFTSAPEVLHVSLSTY</sequence>
<feature type="domain" description="DUF5597" evidence="1">
    <location>
        <begin position="397"/>
        <end position="549"/>
    </location>
</feature>
<dbReference type="EMBL" id="QVQT01000003">
    <property type="protein sequence ID" value="RFU17290.1"/>
    <property type="molecule type" value="Genomic_DNA"/>
</dbReference>
<dbReference type="InterPro" id="IPR040719">
    <property type="entry name" value="DUF5597"/>
</dbReference>
<dbReference type="FunFam" id="3.20.20.80:FF:000135">
    <property type="entry name" value="Beta-galactosidase, putative, bgl35A"/>
    <property type="match status" value="1"/>
</dbReference>
<protein>
    <submittedName>
        <fullName evidence="2">Beta-galactosidase</fullName>
    </submittedName>
</protein>
<organism evidence="2 3">
    <name type="scientific">Paracidobacterium acidisoli</name>
    <dbReference type="NCBI Taxonomy" id="2303751"/>
    <lineage>
        <taxon>Bacteria</taxon>
        <taxon>Pseudomonadati</taxon>
        <taxon>Acidobacteriota</taxon>
        <taxon>Terriglobia</taxon>
        <taxon>Terriglobales</taxon>
        <taxon>Acidobacteriaceae</taxon>
        <taxon>Paracidobacterium</taxon>
    </lineage>
</organism>
<dbReference type="Gene3D" id="2.60.220.20">
    <property type="entry name" value="putative beta-Galactosidase from caulobacter crescentus"/>
    <property type="match status" value="1"/>
</dbReference>
<evidence type="ECO:0000313" key="2">
    <source>
        <dbReference type="EMBL" id="RFU17290.1"/>
    </source>
</evidence>
<dbReference type="Gene3D" id="3.20.20.80">
    <property type="entry name" value="Glycosidases"/>
    <property type="match status" value="1"/>
</dbReference>
<evidence type="ECO:0000259" key="1">
    <source>
        <dbReference type="Pfam" id="PF18120"/>
    </source>
</evidence>
<name>A0A372IQR9_9BACT</name>